<feature type="signal peptide" evidence="2">
    <location>
        <begin position="1"/>
        <end position="21"/>
    </location>
</feature>
<feature type="region of interest" description="Disordered" evidence="1">
    <location>
        <begin position="23"/>
        <end position="60"/>
    </location>
</feature>
<reference evidence="4" key="1">
    <citation type="journal article" date="2019" name="Int. J. Syst. Evol. Microbiol.">
        <title>The Global Catalogue of Microorganisms (GCM) 10K type strain sequencing project: providing services to taxonomists for standard genome sequencing and annotation.</title>
        <authorList>
            <consortium name="The Broad Institute Genomics Platform"/>
            <consortium name="The Broad Institute Genome Sequencing Center for Infectious Disease"/>
            <person name="Wu L."/>
            <person name="Ma J."/>
        </authorList>
    </citation>
    <scope>NUCLEOTIDE SEQUENCE [LARGE SCALE GENOMIC DNA]</scope>
    <source>
        <strain evidence="4">CGMCC 1.13574</strain>
    </source>
</reference>
<keyword evidence="2" id="KW-0732">Signal</keyword>
<evidence type="ECO:0000256" key="2">
    <source>
        <dbReference type="SAM" id="SignalP"/>
    </source>
</evidence>
<evidence type="ECO:0000256" key="1">
    <source>
        <dbReference type="SAM" id="MobiDB-lite"/>
    </source>
</evidence>
<keyword evidence="4" id="KW-1185">Reference proteome</keyword>
<gene>
    <name evidence="3" type="ORF">ACFSOY_03995</name>
</gene>
<evidence type="ECO:0000313" key="3">
    <source>
        <dbReference type="EMBL" id="MFD2169181.1"/>
    </source>
</evidence>
<evidence type="ECO:0008006" key="5">
    <source>
        <dbReference type="Google" id="ProtNLM"/>
    </source>
</evidence>
<feature type="chain" id="PRO_5046991299" description="Lipoprotein" evidence="2">
    <location>
        <begin position="22"/>
        <end position="197"/>
    </location>
</feature>
<dbReference type="RefSeq" id="WP_386044229.1">
    <property type="nucleotide sequence ID" value="NZ_JBHUIO010000002.1"/>
</dbReference>
<proteinExistence type="predicted"/>
<protein>
    <recommendedName>
        <fullName evidence="5">Lipoprotein</fullName>
    </recommendedName>
</protein>
<feature type="compositionally biased region" description="Pro residues" evidence="1">
    <location>
        <begin position="26"/>
        <end position="35"/>
    </location>
</feature>
<name>A0ABW4ZV65_9BACL</name>
<dbReference type="Proteomes" id="UP001597343">
    <property type="component" value="Unassembled WGS sequence"/>
</dbReference>
<sequence>MRINILALSVASLLFVGCSQQVEQPVTPPTPPTPPQETKAQVGGETSNPPQDAVKTDEETKQEIREKLTRLTEPKAGYVLPTSDDGVVQDVSSLAEVTERLRKKGYSLPLAKALTAEFYKEQGASGAKKVMLIAKGGYKGQFAGTAEATFTKINRWAWQIVQKHLEDQLYGAHISTYEVEVLKDGTYRLNAWTNQDL</sequence>
<evidence type="ECO:0000313" key="4">
    <source>
        <dbReference type="Proteomes" id="UP001597343"/>
    </source>
</evidence>
<accession>A0ABW4ZV65</accession>
<dbReference type="EMBL" id="JBHUIO010000002">
    <property type="protein sequence ID" value="MFD2169181.1"/>
    <property type="molecule type" value="Genomic_DNA"/>
</dbReference>
<organism evidence="3 4">
    <name type="scientific">Tumebacillus lipolyticus</name>
    <dbReference type="NCBI Taxonomy" id="1280370"/>
    <lineage>
        <taxon>Bacteria</taxon>
        <taxon>Bacillati</taxon>
        <taxon>Bacillota</taxon>
        <taxon>Bacilli</taxon>
        <taxon>Bacillales</taxon>
        <taxon>Alicyclobacillaceae</taxon>
        <taxon>Tumebacillus</taxon>
    </lineage>
</organism>
<dbReference type="PROSITE" id="PS51257">
    <property type="entry name" value="PROKAR_LIPOPROTEIN"/>
    <property type="match status" value="1"/>
</dbReference>
<comment type="caution">
    <text evidence="3">The sequence shown here is derived from an EMBL/GenBank/DDBJ whole genome shotgun (WGS) entry which is preliminary data.</text>
</comment>